<dbReference type="InterPro" id="IPR013785">
    <property type="entry name" value="Aldolase_TIM"/>
</dbReference>
<keyword evidence="2 4" id="KW-0378">Hydrolase</keyword>
<dbReference type="EMBL" id="JAHIBW010000028">
    <property type="protein sequence ID" value="KAG7296543.1"/>
    <property type="molecule type" value="Genomic_DNA"/>
</dbReference>
<reference evidence="6 7" key="1">
    <citation type="submission" date="2021-06" db="EMBL/GenBank/DDBJ databases">
        <title>A haploid diamondback moth (Plutella xylostella L.) genome assembly resolves 31 chromosomes and identifies a diamide resistance mutation.</title>
        <authorList>
            <person name="Ward C.M."/>
            <person name="Perry K.D."/>
            <person name="Baker G."/>
            <person name="Powis K."/>
            <person name="Heckel D.G."/>
            <person name="Baxter S.W."/>
        </authorList>
    </citation>
    <scope>NUCLEOTIDE SEQUENCE [LARGE SCALE GENOMIC DNA]</scope>
    <source>
        <strain evidence="6 7">LV</strain>
        <tissue evidence="6">Single pupa</tissue>
    </source>
</reference>
<comment type="subunit">
    <text evidence="4">Homodimer.</text>
</comment>
<keyword evidence="3 4" id="KW-0326">Glycosidase</keyword>
<dbReference type="InterPro" id="IPR017853">
    <property type="entry name" value="GH"/>
</dbReference>
<protein>
    <recommendedName>
        <fullName evidence="4">Alpha-galactosidase</fullName>
        <ecNumber evidence="4">3.2.1.-</ecNumber>
    </recommendedName>
</protein>
<evidence type="ECO:0000313" key="6">
    <source>
        <dbReference type="EMBL" id="KAG7296543.1"/>
    </source>
</evidence>
<keyword evidence="5" id="KW-0732">Signal</keyword>
<dbReference type="PRINTS" id="PR00740">
    <property type="entry name" value="GLHYDRLASE27"/>
</dbReference>
<feature type="signal peptide" evidence="5">
    <location>
        <begin position="1"/>
        <end position="26"/>
    </location>
</feature>
<evidence type="ECO:0000256" key="3">
    <source>
        <dbReference type="ARBA" id="ARBA00023295"/>
    </source>
</evidence>
<evidence type="ECO:0000313" key="7">
    <source>
        <dbReference type="Proteomes" id="UP000823941"/>
    </source>
</evidence>
<dbReference type="Pfam" id="PF16499">
    <property type="entry name" value="Melibiase_2"/>
    <property type="match status" value="1"/>
</dbReference>
<evidence type="ECO:0000256" key="1">
    <source>
        <dbReference type="ARBA" id="ARBA00009743"/>
    </source>
</evidence>
<evidence type="ECO:0000256" key="4">
    <source>
        <dbReference type="RuleBase" id="RU361168"/>
    </source>
</evidence>
<accession>A0ABQ7PY32</accession>
<dbReference type="PROSITE" id="PS00512">
    <property type="entry name" value="ALPHA_GALACTOSIDASE"/>
    <property type="match status" value="1"/>
</dbReference>
<dbReference type="Proteomes" id="UP000823941">
    <property type="component" value="Chromosome 28"/>
</dbReference>
<feature type="chain" id="PRO_5045199081" description="Alpha-galactosidase" evidence="5">
    <location>
        <begin position="27"/>
        <end position="419"/>
    </location>
</feature>
<name>A0ABQ7PY32_PLUXY</name>
<dbReference type="CDD" id="cd14792">
    <property type="entry name" value="GH27"/>
    <property type="match status" value="1"/>
</dbReference>
<dbReference type="EC" id="3.2.1.-" evidence="4"/>
<keyword evidence="4" id="KW-1015">Disulfide bond</keyword>
<dbReference type="SUPFAM" id="SSF51445">
    <property type="entry name" value="(Trans)glycosidases"/>
    <property type="match status" value="1"/>
</dbReference>
<keyword evidence="7" id="KW-1185">Reference proteome</keyword>
<dbReference type="InterPro" id="IPR002241">
    <property type="entry name" value="Glyco_hydro_27"/>
</dbReference>
<dbReference type="Gene3D" id="3.20.20.70">
    <property type="entry name" value="Aldolase class I"/>
    <property type="match status" value="1"/>
</dbReference>
<dbReference type="InterPro" id="IPR000111">
    <property type="entry name" value="Glyco_hydro_27/36_CS"/>
</dbReference>
<gene>
    <name evidence="6" type="ORF">JYU34_020333</name>
</gene>
<comment type="similarity">
    <text evidence="1 4">Belongs to the glycosyl hydrolase 27 family.</text>
</comment>
<proteinExistence type="inferred from homology"/>
<evidence type="ECO:0000256" key="5">
    <source>
        <dbReference type="SAM" id="SignalP"/>
    </source>
</evidence>
<dbReference type="PANTHER" id="PTHR11452">
    <property type="entry name" value="ALPHA-GALACTOSIDASE/ALPHA-N-ACETYLGALACTOSAMINIDASE"/>
    <property type="match status" value="1"/>
</dbReference>
<comment type="caution">
    <text evidence="6">The sequence shown here is derived from an EMBL/GenBank/DDBJ whole genome shotgun (WGS) entry which is preliminary data.</text>
</comment>
<organism evidence="6 7">
    <name type="scientific">Plutella xylostella</name>
    <name type="common">Diamondback moth</name>
    <name type="synonym">Plutella maculipennis</name>
    <dbReference type="NCBI Taxonomy" id="51655"/>
    <lineage>
        <taxon>Eukaryota</taxon>
        <taxon>Metazoa</taxon>
        <taxon>Ecdysozoa</taxon>
        <taxon>Arthropoda</taxon>
        <taxon>Hexapoda</taxon>
        <taxon>Insecta</taxon>
        <taxon>Pterygota</taxon>
        <taxon>Neoptera</taxon>
        <taxon>Endopterygota</taxon>
        <taxon>Lepidoptera</taxon>
        <taxon>Glossata</taxon>
        <taxon>Ditrysia</taxon>
        <taxon>Yponomeutoidea</taxon>
        <taxon>Plutellidae</taxon>
        <taxon>Plutella</taxon>
    </lineage>
</organism>
<evidence type="ECO:0000256" key="2">
    <source>
        <dbReference type="ARBA" id="ARBA00022801"/>
    </source>
</evidence>
<sequence>MSLCFGVLSLLILFPALVDLLNNGLALKPPMGWLSWGYHECQVDCKNTTVRCLDESLIMSVADHLFNDGYIEAGYEYVIIDDCWSELQRNEFRQLVPDRERFPRGMKFLADYIHSKGLKFGMYTSLGTYTCKGYPGIRDHFEIDAATFASWDVDFLKVDGCFIKADYLNTGYIDLSRTLNKTGRPILYTCSWPYYIQFIENKMVNFEPIVEHCNLFRTYHDIFHTAGNIYHTVKFFESSYDLMKKYHGPGQWFDPDMLLVGRGLNPTKGIDSFGWLRLQMVVYAMLPAPLLISCNLDAISQKEKDLLLNKDLVAINQDMMAVPAQPFAIDPFLTIWVKPHEPKKGNMNPACSFAVVNFHFRDVTIPFFLHKYAVCEPFTRKYSVMDVLNRTFLKNITSREPIHVTVPSSDAVVYTLFPL</sequence>
<dbReference type="PANTHER" id="PTHR11452:SF83">
    <property type="entry name" value="ALPHA-GALACTOSIDASE"/>
    <property type="match status" value="1"/>
</dbReference>